<feature type="transmembrane region" description="Helical" evidence="2">
    <location>
        <begin position="381"/>
        <end position="403"/>
    </location>
</feature>
<dbReference type="AlphaFoldDB" id="R7UJ81"/>
<gene>
    <name evidence="3" type="ORF">CAPTEDRAFT_213052</name>
</gene>
<reference evidence="5" key="1">
    <citation type="submission" date="2012-12" db="EMBL/GenBank/DDBJ databases">
        <authorList>
            <person name="Hellsten U."/>
            <person name="Grimwood J."/>
            <person name="Chapman J.A."/>
            <person name="Shapiro H."/>
            <person name="Aerts A."/>
            <person name="Otillar R.P."/>
            <person name="Terry A.Y."/>
            <person name="Boore J.L."/>
            <person name="Simakov O."/>
            <person name="Marletaz F."/>
            <person name="Cho S.-J."/>
            <person name="Edsinger-Gonzales E."/>
            <person name="Havlak P."/>
            <person name="Kuo D.-H."/>
            <person name="Larsson T."/>
            <person name="Lv J."/>
            <person name="Arendt D."/>
            <person name="Savage R."/>
            <person name="Osoegawa K."/>
            <person name="de Jong P."/>
            <person name="Lindberg D.R."/>
            <person name="Seaver E.C."/>
            <person name="Weisblat D.A."/>
            <person name="Putnam N.H."/>
            <person name="Grigoriev I.V."/>
            <person name="Rokhsar D.S."/>
        </authorList>
    </citation>
    <scope>NUCLEOTIDE SEQUENCE</scope>
    <source>
        <strain evidence="5">I ESC-2004</strain>
    </source>
</reference>
<dbReference type="EMBL" id="AMQN01007370">
    <property type="status" value="NOT_ANNOTATED_CDS"/>
    <property type="molecule type" value="Genomic_DNA"/>
</dbReference>
<evidence type="ECO:0000313" key="3">
    <source>
        <dbReference type="EMBL" id="ELU06599.1"/>
    </source>
</evidence>
<dbReference type="HOGENOM" id="CLU_598865_0_0_1"/>
<dbReference type="EMBL" id="KB300512">
    <property type="protein sequence ID" value="ELU06599.1"/>
    <property type="molecule type" value="Genomic_DNA"/>
</dbReference>
<keyword evidence="2" id="KW-0472">Membrane</keyword>
<keyword evidence="2" id="KW-1133">Transmembrane helix</keyword>
<dbReference type="InterPro" id="IPR043502">
    <property type="entry name" value="DNA/RNA_pol_sf"/>
</dbReference>
<keyword evidence="2" id="KW-0812">Transmembrane</keyword>
<keyword evidence="5" id="KW-1185">Reference proteome</keyword>
<evidence type="ECO:0008006" key="6">
    <source>
        <dbReference type="Google" id="ProtNLM"/>
    </source>
</evidence>
<accession>R7UJ81</accession>
<dbReference type="SUPFAM" id="SSF56672">
    <property type="entry name" value="DNA/RNA polymerases"/>
    <property type="match status" value="1"/>
</dbReference>
<evidence type="ECO:0000256" key="1">
    <source>
        <dbReference type="SAM" id="MobiDB-lite"/>
    </source>
</evidence>
<organism evidence="3">
    <name type="scientific">Capitella teleta</name>
    <name type="common">Polychaete worm</name>
    <dbReference type="NCBI Taxonomy" id="283909"/>
    <lineage>
        <taxon>Eukaryota</taxon>
        <taxon>Metazoa</taxon>
        <taxon>Spiralia</taxon>
        <taxon>Lophotrochozoa</taxon>
        <taxon>Annelida</taxon>
        <taxon>Polychaeta</taxon>
        <taxon>Sedentaria</taxon>
        <taxon>Scolecida</taxon>
        <taxon>Capitellidae</taxon>
        <taxon>Capitella</taxon>
    </lineage>
</organism>
<reference evidence="3 5" key="2">
    <citation type="journal article" date="2013" name="Nature">
        <title>Insights into bilaterian evolution from three spiralian genomes.</title>
        <authorList>
            <person name="Simakov O."/>
            <person name="Marletaz F."/>
            <person name="Cho S.J."/>
            <person name="Edsinger-Gonzales E."/>
            <person name="Havlak P."/>
            <person name="Hellsten U."/>
            <person name="Kuo D.H."/>
            <person name="Larsson T."/>
            <person name="Lv J."/>
            <person name="Arendt D."/>
            <person name="Savage R."/>
            <person name="Osoegawa K."/>
            <person name="de Jong P."/>
            <person name="Grimwood J."/>
            <person name="Chapman J.A."/>
            <person name="Shapiro H."/>
            <person name="Aerts A."/>
            <person name="Otillar R.P."/>
            <person name="Terry A.Y."/>
            <person name="Boore J.L."/>
            <person name="Grigoriev I.V."/>
            <person name="Lindberg D.R."/>
            <person name="Seaver E.C."/>
            <person name="Weisblat D.A."/>
            <person name="Putnam N.H."/>
            <person name="Rokhsar D.S."/>
        </authorList>
    </citation>
    <scope>NUCLEOTIDE SEQUENCE</scope>
    <source>
        <strain evidence="3 5">I ESC-2004</strain>
    </source>
</reference>
<evidence type="ECO:0000256" key="2">
    <source>
        <dbReference type="SAM" id="Phobius"/>
    </source>
</evidence>
<dbReference type="InterPro" id="IPR043128">
    <property type="entry name" value="Rev_trsase/Diguanyl_cyclase"/>
</dbReference>
<feature type="region of interest" description="Disordered" evidence="1">
    <location>
        <begin position="151"/>
        <end position="196"/>
    </location>
</feature>
<dbReference type="EMBL" id="AMQN01007369">
    <property type="status" value="NOT_ANNOTATED_CDS"/>
    <property type="molecule type" value="Genomic_DNA"/>
</dbReference>
<dbReference type="Proteomes" id="UP000014760">
    <property type="component" value="Unassembled WGS sequence"/>
</dbReference>
<dbReference type="EMBL" id="AMQN01007371">
    <property type="status" value="NOT_ANNOTATED_CDS"/>
    <property type="molecule type" value="Genomic_DNA"/>
</dbReference>
<dbReference type="Gene3D" id="3.30.70.270">
    <property type="match status" value="1"/>
</dbReference>
<protein>
    <recommendedName>
        <fullName evidence="6">Reverse transcriptase domain-containing protein</fullName>
    </recommendedName>
</protein>
<dbReference type="OrthoDB" id="5978043at2759"/>
<evidence type="ECO:0000313" key="5">
    <source>
        <dbReference type="Proteomes" id="UP000014760"/>
    </source>
</evidence>
<sequence>MAYDSSLSAVYQSSSVDEHAAHLEQVMKRLDEAGLKIKASKCRIGSESVELLSYIVDARERNVSVGDHVTLLANPPLTLSSKREPMFIVTRVQGPVITCRHQQTGKVKVVNKDKVKVCDPDIAWEGINPRPTRYNLSRSQPLPVPENELMEVENSDTPNIPEEADLEPLHDGNADTPDIPDPSRDPGLSQPSTRTGELFYPEQCKGIDPVVCHAGLRYDKSRELCVRGLISGSPQQQSRCPVSLFKSIDNSQSVKEVTRNKFVVHTPLEHYSYRCPDQKPLVDEITYGTYVIEIDQNCLLDTSSWMLEGLTYHEIYQYFNISDIEIPNIPILNSNSWHKFHTLLIDANVIDRLDLPTFDDVPTISPMHVHLEVKKPFYKLWFFWLILLIIVVILGMISLYVYFNGCLTMKSLLNTFSDNQILVNAASTSSMVLQPRAAESELQCVQQNDVSKSSIHV</sequence>
<evidence type="ECO:0000313" key="4">
    <source>
        <dbReference type="EnsemblMetazoa" id="CapteP213052"/>
    </source>
</evidence>
<dbReference type="EnsemblMetazoa" id="CapteT213052">
    <property type="protein sequence ID" value="CapteP213052"/>
    <property type="gene ID" value="CapteG213052"/>
</dbReference>
<proteinExistence type="predicted"/>
<name>R7UJ81_CAPTE</name>
<reference evidence="4" key="3">
    <citation type="submission" date="2015-06" db="UniProtKB">
        <authorList>
            <consortium name="EnsemblMetazoa"/>
        </authorList>
    </citation>
    <scope>IDENTIFICATION</scope>
</reference>